<protein>
    <submittedName>
        <fullName evidence="1">Uncharacterized protein</fullName>
    </submittedName>
</protein>
<keyword evidence="2" id="KW-1185">Reference proteome</keyword>
<proteinExistence type="predicted"/>
<evidence type="ECO:0000313" key="1">
    <source>
        <dbReference type="EMBL" id="MBK1839743.1"/>
    </source>
</evidence>
<accession>A0ABS1F8J0</accession>
<dbReference type="Proteomes" id="UP000652760">
    <property type="component" value="Unassembled WGS sequence"/>
</dbReference>
<reference evidence="2" key="1">
    <citation type="submission" date="2021-01" db="EMBL/GenBank/DDBJ databases">
        <title>Genome public.</title>
        <authorList>
            <person name="Liu C."/>
            <person name="Sun Q."/>
        </authorList>
    </citation>
    <scope>NUCLEOTIDE SEQUENCE [LARGE SCALE GENOMIC DNA]</scope>
    <source>
        <strain evidence="2">YIM B02556</strain>
    </source>
</reference>
<comment type="caution">
    <text evidence="1">The sequence shown here is derived from an EMBL/GenBank/DDBJ whole genome shotgun (WGS) entry which is preliminary data.</text>
</comment>
<dbReference type="RefSeq" id="WP_200195793.1">
    <property type="nucleotide sequence ID" value="NZ_JAENHM010000058.1"/>
</dbReference>
<dbReference type="EMBL" id="JAENHM010000058">
    <property type="protein sequence ID" value="MBK1839743.1"/>
    <property type="molecule type" value="Genomic_DNA"/>
</dbReference>
<sequence>MAIAQRKPQEAPQSLMDFVAAHDGRLPEELSAAMKQSSREAFLRLRERLGK</sequence>
<name>A0ABS1F8J0_9PROT</name>
<organism evidence="1 2">
    <name type="scientific">Azospirillum endophyticum</name>
    <dbReference type="NCBI Taxonomy" id="2800326"/>
    <lineage>
        <taxon>Bacteria</taxon>
        <taxon>Pseudomonadati</taxon>
        <taxon>Pseudomonadota</taxon>
        <taxon>Alphaproteobacteria</taxon>
        <taxon>Rhodospirillales</taxon>
        <taxon>Azospirillaceae</taxon>
        <taxon>Azospirillum</taxon>
    </lineage>
</organism>
<gene>
    <name evidence="1" type="ORF">JHL17_20255</name>
</gene>
<evidence type="ECO:0000313" key="2">
    <source>
        <dbReference type="Proteomes" id="UP000652760"/>
    </source>
</evidence>